<protein>
    <submittedName>
        <fullName evidence="1">(northern house mosquito) hypothetical protein</fullName>
    </submittedName>
</protein>
<accession>A0A8D8GGL4</accession>
<evidence type="ECO:0000313" key="1">
    <source>
        <dbReference type="EMBL" id="CAG6507041.1"/>
    </source>
</evidence>
<dbReference type="AlphaFoldDB" id="A0A8D8GGL4"/>
<reference evidence="1" key="1">
    <citation type="submission" date="2021-05" db="EMBL/GenBank/DDBJ databases">
        <authorList>
            <person name="Alioto T."/>
            <person name="Alioto T."/>
            <person name="Gomez Garrido J."/>
        </authorList>
    </citation>
    <scope>NUCLEOTIDE SEQUENCE</scope>
</reference>
<name>A0A8D8GGL4_CULPI</name>
<proteinExistence type="predicted"/>
<organism evidence="1">
    <name type="scientific">Culex pipiens</name>
    <name type="common">House mosquito</name>
    <dbReference type="NCBI Taxonomy" id="7175"/>
    <lineage>
        <taxon>Eukaryota</taxon>
        <taxon>Metazoa</taxon>
        <taxon>Ecdysozoa</taxon>
        <taxon>Arthropoda</taxon>
        <taxon>Hexapoda</taxon>
        <taxon>Insecta</taxon>
        <taxon>Pterygota</taxon>
        <taxon>Neoptera</taxon>
        <taxon>Endopterygota</taxon>
        <taxon>Diptera</taxon>
        <taxon>Nematocera</taxon>
        <taxon>Culicoidea</taxon>
        <taxon>Culicidae</taxon>
        <taxon>Culicinae</taxon>
        <taxon>Culicini</taxon>
        <taxon>Culex</taxon>
        <taxon>Culex</taxon>
    </lineage>
</organism>
<dbReference type="EMBL" id="HBUE01259548">
    <property type="protein sequence ID" value="CAG6558370.1"/>
    <property type="molecule type" value="Transcribed_RNA"/>
</dbReference>
<dbReference type="EMBL" id="HBUE01154502">
    <property type="protein sequence ID" value="CAG6507041.1"/>
    <property type="molecule type" value="Transcribed_RNA"/>
</dbReference>
<sequence>MITSYRIPKDKLLFVTIHYHPLGSGRRPECHSPECCLPEHQTPENVKCQKIKLQNFLLAEKVIRQKIICQKWSNGRMSQMAENLNGRKFKRQKRIKGKNTYLARQNNRSVLADCTN</sequence>